<dbReference type="GeneID" id="111112034"/>
<sequence length="630" mass="72887">MYNTSRTCKWSSRTIFTIFCVLILLPSFTSVRMNENWKQIIERYVSLCGNHFLCDDQIKTITPIGTSNISLNCPVCRCDSLCRLNGNCCPDVALNTCVRTSFDVDRQRNPKMLYMTNDCPHDADEVLAKKCQEANSDSNILKRIPVTSTKTNMTYSNVHCAKCNRETAFVPWLIESNCTVDAWSFTNINDLWKKMKPECNMNFIPPLEIRQNHPLPKECIWENTFIDSCNITGLMATFDEKLELACESSFQEISMFKNVFCLLCNINENAFHPPISTCNATGKIDHFDKHMETKCLSNGVDLLKYPYKNEFCEECNSIKTDDGEYQFADVNITISVYNIFQSILEYGDISKPVYFSEFTLHSLNFSFYPIVSNYIENITSSLKNSMRHYSKTHVFGQDFSWSIKDMWCSRVQSKYLSEQSISTETCSCTRNCYEMNTCCKDPDDIYMMKQIQIWDCVKVSVPRWMSTNPVFFMISKCKDDYQNDIIRSLCESDNDHFLSYIPVTDIGASVTYKNYFCFLCVLSPQRFDAQDQPVPWKVSLHCPIPFNFKNEETLEGIFKQGLSRKCKFNFKPSSRQSPPAECQIFMKSSLFCSLCVYYPDDLRGDTIVVDGDTDLYFPCMTTQKKQFKQT</sequence>
<reference evidence="2" key="1">
    <citation type="submission" date="2025-08" db="UniProtKB">
        <authorList>
            <consortium name="RefSeq"/>
        </authorList>
    </citation>
    <scope>IDENTIFICATION</scope>
    <source>
        <tissue evidence="2">Whole sample</tissue>
    </source>
</reference>
<dbReference type="Proteomes" id="UP000694844">
    <property type="component" value="Chromosome 9"/>
</dbReference>
<gene>
    <name evidence="2" type="primary">LOC111112034</name>
</gene>
<dbReference type="AlphaFoldDB" id="A0A8B8BQ39"/>
<dbReference type="PANTHER" id="PTHR45902:SF1">
    <property type="entry name" value="LATROPHILIN RECEPTOR-LIKE PROTEIN A"/>
    <property type="match status" value="1"/>
</dbReference>
<evidence type="ECO:0000313" key="2">
    <source>
        <dbReference type="RefSeq" id="XP_022305036.1"/>
    </source>
</evidence>
<dbReference type="OrthoDB" id="6151748at2759"/>
<name>A0A8B8BQ39_CRAVI</name>
<organism evidence="1 2">
    <name type="scientific">Crassostrea virginica</name>
    <name type="common">Eastern oyster</name>
    <dbReference type="NCBI Taxonomy" id="6565"/>
    <lineage>
        <taxon>Eukaryota</taxon>
        <taxon>Metazoa</taxon>
        <taxon>Spiralia</taxon>
        <taxon>Lophotrochozoa</taxon>
        <taxon>Mollusca</taxon>
        <taxon>Bivalvia</taxon>
        <taxon>Autobranchia</taxon>
        <taxon>Pteriomorphia</taxon>
        <taxon>Ostreida</taxon>
        <taxon>Ostreoidea</taxon>
        <taxon>Ostreidae</taxon>
        <taxon>Crassostrea</taxon>
    </lineage>
</organism>
<protein>
    <submittedName>
        <fullName evidence="2">Uncharacterized protein LOC111112034 isoform X1</fullName>
    </submittedName>
</protein>
<dbReference type="RefSeq" id="XP_022305036.1">
    <property type="nucleotide sequence ID" value="XM_022449328.1"/>
</dbReference>
<evidence type="ECO:0000313" key="1">
    <source>
        <dbReference type="Proteomes" id="UP000694844"/>
    </source>
</evidence>
<keyword evidence="1" id="KW-1185">Reference proteome</keyword>
<dbReference type="KEGG" id="cvn:111112034"/>
<proteinExistence type="predicted"/>
<accession>A0A8B8BQ39</accession>
<dbReference type="PANTHER" id="PTHR45902">
    <property type="entry name" value="LATROPHILIN RECEPTOR-LIKE PROTEIN A"/>
    <property type="match status" value="1"/>
</dbReference>
<dbReference type="InterPro" id="IPR053231">
    <property type="entry name" value="GPCR_LN-TM7"/>
</dbReference>